<feature type="transmembrane region" description="Helical" evidence="1">
    <location>
        <begin position="166"/>
        <end position="184"/>
    </location>
</feature>
<dbReference type="Proteomes" id="UP000309673">
    <property type="component" value="Unassembled WGS sequence"/>
</dbReference>
<feature type="transmembrane region" description="Helical" evidence="1">
    <location>
        <begin position="89"/>
        <end position="107"/>
    </location>
</feature>
<keyword evidence="1" id="KW-0472">Membrane</keyword>
<feature type="transmembrane region" description="Helical" evidence="1">
    <location>
        <begin position="21"/>
        <end position="43"/>
    </location>
</feature>
<feature type="transmembrane region" description="Helical" evidence="1">
    <location>
        <begin position="63"/>
        <end position="82"/>
    </location>
</feature>
<gene>
    <name evidence="2" type="ORF">E5161_09560</name>
</gene>
<keyword evidence="1" id="KW-0812">Transmembrane</keyword>
<accession>A0A4U0FDB3</accession>
<keyword evidence="3" id="KW-1185">Reference proteome</keyword>
<dbReference type="AlphaFoldDB" id="A0A4U0FDB3"/>
<protein>
    <submittedName>
        <fullName evidence="2">Permease</fullName>
    </submittedName>
</protein>
<name>A0A4U0FDB3_9BACL</name>
<reference evidence="2 3" key="1">
    <citation type="submission" date="2019-04" db="EMBL/GenBank/DDBJ databases">
        <title>Cohnella sp. nov., isolated from soil.</title>
        <authorList>
            <person name="Kim W."/>
        </authorList>
    </citation>
    <scope>NUCLEOTIDE SEQUENCE [LARGE SCALE GENOMIC DNA]</scope>
    <source>
        <strain evidence="2 3">CAU 1483</strain>
    </source>
</reference>
<dbReference type="OrthoDB" id="327431at2"/>
<evidence type="ECO:0000313" key="3">
    <source>
        <dbReference type="Proteomes" id="UP000309673"/>
    </source>
</evidence>
<dbReference type="RefSeq" id="WP_136777499.1">
    <property type="nucleotide sequence ID" value="NZ_SUPK01000004.1"/>
</dbReference>
<keyword evidence="1" id="KW-1133">Transmembrane helix</keyword>
<dbReference type="EMBL" id="SUPK01000004">
    <property type="protein sequence ID" value="TJY42244.1"/>
    <property type="molecule type" value="Genomic_DNA"/>
</dbReference>
<proteinExistence type="predicted"/>
<comment type="caution">
    <text evidence="2">The sequence shown here is derived from an EMBL/GenBank/DDBJ whole genome shotgun (WGS) entry which is preliminary data.</text>
</comment>
<feature type="transmembrane region" description="Helical" evidence="1">
    <location>
        <begin position="127"/>
        <end position="154"/>
    </location>
</feature>
<sequence length="190" mass="19983">MFAGHFGVAAAVKAKRQEVPLWALMGATQLLDIVFVPMLLSGAETIDSSEGVGYGKAIIHADFTHSIVGALVLAVLAGLLAWKAWGKRSGVTIGAVVFSHWLLDLLVHRPDLPVLPGNVGDLPLMGFGLWKIPAASAAVELLLVVVGMVMYGLSLRLRGAHLANKSKVWTAGIVMGILLGLSLLTDVFGI</sequence>
<evidence type="ECO:0000256" key="1">
    <source>
        <dbReference type="SAM" id="Phobius"/>
    </source>
</evidence>
<organism evidence="2 3">
    <name type="scientific">Cohnella pontilimi</name>
    <dbReference type="NCBI Taxonomy" id="2564100"/>
    <lineage>
        <taxon>Bacteria</taxon>
        <taxon>Bacillati</taxon>
        <taxon>Bacillota</taxon>
        <taxon>Bacilli</taxon>
        <taxon>Bacillales</taxon>
        <taxon>Paenibacillaceae</taxon>
        <taxon>Cohnella</taxon>
    </lineage>
</organism>
<evidence type="ECO:0000313" key="2">
    <source>
        <dbReference type="EMBL" id="TJY42244.1"/>
    </source>
</evidence>